<evidence type="ECO:0000313" key="2">
    <source>
        <dbReference type="EMBL" id="CAF1285653.1"/>
    </source>
</evidence>
<feature type="signal peptide" evidence="1">
    <location>
        <begin position="1"/>
        <end position="22"/>
    </location>
</feature>
<protein>
    <submittedName>
        <fullName evidence="2">Uncharacterized protein</fullName>
    </submittedName>
</protein>
<dbReference type="AlphaFoldDB" id="A0A815CM94"/>
<reference evidence="2" key="1">
    <citation type="submission" date="2021-02" db="EMBL/GenBank/DDBJ databases">
        <authorList>
            <person name="Nowell W R."/>
        </authorList>
    </citation>
    <scope>NUCLEOTIDE SEQUENCE</scope>
</reference>
<evidence type="ECO:0000256" key="1">
    <source>
        <dbReference type="SAM" id="SignalP"/>
    </source>
</evidence>
<dbReference type="EMBL" id="CAJNOG010000532">
    <property type="protein sequence ID" value="CAF1285653.1"/>
    <property type="molecule type" value="Genomic_DNA"/>
</dbReference>
<proteinExistence type="predicted"/>
<sequence length="211" mass="24000">MMRIILFGTFFVLLTNKRQLDAVRELYGQSSDRIRAANLNIDQLKNPSKEYARQQYKYTRARERSPTYGQSRRFHFDQAARDARDLGQPASFTSQITSSYYYSYGGPGTSLGASSQEACRLTNNFCARDYQCCSGKCRCVRWSIMASFTSQITSSYYYSYGGPGTSLGASSQEACRLTNNFCARDYQCCSGKCRCVRWSIMGKVSCYKKCF</sequence>
<dbReference type="Proteomes" id="UP000663845">
    <property type="component" value="Unassembled WGS sequence"/>
</dbReference>
<evidence type="ECO:0000313" key="3">
    <source>
        <dbReference type="Proteomes" id="UP000663845"/>
    </source>
</evidence>
<name>A0A815CM94_9BILA</name>
<organism evidence="2 3">
    <name type="scientific">Adineta steineri</name>
    <dbReference type="NCBI Taxonomy" id="433720"/>
    <lineage>
        <taxon>Eukaryota</taxon>
        <taxon>Metazoa</taxon>
        <taxon>Spiralia</taxon>
        <taxon>Gnathifera</taxon>
        <taxon>Rotifera</taxon>
        <taxon>Eurotatoria</taxon>
        <taxon>Bdelloidea</taxon>
        <taxon>Adinetida</taxon>
        <taxon>Adinetidae</taxon>
        <taxon>Adineta</taxon>
    </lineage>
</organism>
<gene>
    <name evidence="2" type="ORF">JYZ213_LOCUS31485</name>
</gene>
<feature type="chain" id="PRO_5032301167" evidence="1">
    <location>
        <begin position="23"/>
        <end position="211"/>
    </location>
</feature>
<keyword evidence="1" id="KW-0732">Signal</keyword>
<accession>A0A815CM94</accession>
<comment type="caution">
    <text evidence="2">The sequence shown here is derived from an EMBL/GenBank/DDBJ whole genome shotgun (WGS) entry which is preliminary data.</text>
</comment>